<evidence type="ECO:0000313" key="3">
    <source>
        <dbReference type="Proteomes" id="UP000614047"/>
    </source>
</evidence>
<dbReference type="Gene3D" id="1.25.10.10">
    <property type="entry name" value="Leucine-rich Repeat Variant"/>
    <property type="match status" value="1"/>
</dbReference>
<dbReference type="InterPro" id="IPR018958">
    <property type="entry name" value="Knr4/Smi1-like_dom"/>
</dbReference>
<dbReference type="Proteomes" id="UP000614047">
    <property type="component" value="Unassembled WGS sequence"/>
</dbReference>
<dbReference type="InterPro" id="IPR016024">
    <property type="entry name" value="ARM-type_fold"/>
</dbReference>
<dbReference type="SMART" id="SM00860">
    <property type="entry name" value="SMI1_KNR4"/>
    <property type="match status" value="1"/>
</dbReference>
<dbReference type="SUPFAM" id="SSF160631">
    <property type="entry name" value="SMI1/KNR4-like"/>
    <property type="match status" value="1"/>
</dbReference>
<reference evidence="2" key="1">
    <citation type="submission" date="2020-11" db="EMBL/GenBank/DDBJ databases">
        <title>Sequencing the genomes of 1000 actinobacteria strains.</title>
        <authorList>
            <person name="Klenk H.-P."/>
        </authorList>
    </citation>
    <scope>NUCLEOTIDE SEQUENCE</scope>
    <source>
        <strain evidence="2">DSM 43175</strain>
    </source>
</reference>
<dbReference type="RefSeq" id="WP_197013489.1">
    <property type="nucleotide sequence ID" value="NZ_BAABES010000001.1"/>
</dbReference>
<gene>
    <name evidence="2" type="ORF">IW256_005244</name>
</gene>
<evidence type="ECO:0000313" key="2">
    <source>
        <dbReference type="EMBL" id="MBG6091131.1"/>
    </source>
</evidence>
<proteinExistence type="predicted"/>
<dbReference type="InterPro" id="IPR037883">
    <property type="entry name" value="Knr4/Smi1-like_sf"/>
</dbReference>
<accession>A0A931GPY5</accession>
<sequence>MDVRLRRIAAKLAIVPYLPGRSHSFGEDKHRFRLGPPLPEAEVAAFEARYGVRLPREYRDFLTTLGHGGAGPYYGLLPLETWHRSVIGDLPSGHLTRPFPLEPGSRPGPEGCEELGSNPFSGAIPLVHQGCSYASLLVVTGPARGRVVDIDLDRQPPFFTSDTGFLAWYERWLDEIADGLTSAGFSSSLPGGQAALASVLRDSTDSVSRQRAALTLSRHPTLTTQTMDALAEAVRRDGHAMVRLHALGALTAPLRGPALSVLEQALDDPASEVRALAVRQLERRGERWYPRVRRALRDEHGEVREAAIGVLDRCEVLTEADVLPLADDPAAAVRAAVIVALRRLGSGHAEPGARAALDDPDLGVRHCGLGVLARARWLTGGDLAKATADPGLRERAERLARR</sequence>
<dbReference type="Pfam" id="PF09346">
    <property type="entry name" value="SMI1_KNR4"/>
    <property type="match status" value="1"/>
</dbReference>
<dbReference type="Pfam" id="PF13646">
    <property type="entry name" value="HEAT_2"/>
    <property type="match status" value="1"/>
</dbReference>
<dbReference type="InterPro" id="IPR011989">
    <property type="entry name" value="ARM-like"/>
</dbReference>
<evidence type="ECO:0000259" key="1">
    <source>
        <dbReference type="SMART" id="SM00860"/>
    </source>
</evidence>
<comment type="caution">
    <text evidence="2">The sequence shown here is derived from an EMBL/GenBank/DDBJ whole genome shotgun (WGS) entry which is preliminary data.</text>
</comment>
<name>A0A931GPY5_9ACTN</name>
<feature type="domain" description="Knr4/Smi1-like" evidence="1">
    <location>
        <begin position="37"/>
        <end position="175"/>
    </location>
</feature>
<dbReference type="EMBL" id="JADOUA010000001">
    <property type="protein sequence ID" value="MBG6091131.1"/>
    <property type="molecule type" value="Genomic_DNA"/>
</dbReference>
<dbReference type="SUPFAM" id="SSF48371">
    <property type="entry name" value="ARM repeat"/>
    <property type="match status" value="1"/>
</dbReference>
<keyword evidence="3" id="KW-1185">Reference proteome</keyword>
<dbReference type="Gene3D" id="3.40.1580.10">
    <property type="entry name" value="SMI1/KNR4-like"/>
    <property type="match status" value="1"/>
</dbReference>
<dbReference type="AlphaFoldDB" id="A0A931GPY5"/>
<organism evidence="2 3">
    <name type="scientific">Actinomadura viridis</name>
    <dbReference type="NCBI Taxonomy" id="58110"/>
    <lineage>
        <taxon>Bacteria</taxon>
        <taxon>Bacillati</taxon>
        <taxon>Actinomycetota</taxon>
        <taxon>Actinomycetes</taxon>
        <taxon>Streptosporangiales</taxon>
        <taxon>Thermomonosporaceae</taxon>
        <taxon>Actinomadura</taxon>
    </lineage>
</organism>
<protein>
    <recommendedName>
        <fullName evidence="1">Knr4/Smi1-like domain-containing protein</fullName>
    </recommendedName>
</protein>